<feature type="disulfide bond" evidence="20">
    <location>
        <begin position="425"/>
        <end position="442"/>
    </location>
</feature>
<dbReference type="AlphaFoldDB" id="A0A553MRC5"/>
<dbReference type="CDD" id="cd00054">
    <property type="entry name" value="EGF_CA"/>
    <property type="match status" value="1"/>
</dbReference>
<keyword evidence="6 19" id="KW-0245">EGF-like domain</keyword>
<evidence type="ECO:0000313" key="30">
    <source>
        <dbReference type="Proteomes" id="UP000316079"/>
    </source>
</evidence>
<feature type="domain" description="GAIN-B" evidence="26">
    <location>
        <begin position="735"/>
        <end position="903"/>
    </location>
</feature>
<feature type="region of interest" description="Disordered" evidence="21">
    <location>
        <begin position="733"/>
        <end position="776"/>
    </location>
</feature>
<dbReference type="PROSITE" id="PS50261">
    <property type="entry name" value="G_PROTEIN_RECEP_F2_4"/>
    <property type="match status" value="1"/>
</dbReference>
<feature type="domain" description="G-protein coupled receptors family 2 profile 2" evidence="28">
    <location>
        <begin position="910"/>
        <end position="1068"/>
    </location>
</feature>
<dbReference type="SUPFAM" id="SSF57196">
    <property type="entry name" value="EGF/Laminin"/>
    <property type="match status" value="2"/>
</dbReference>
<evidence type="ECO:0000256" key="4">
    <source>
        <dbReference type="ARBA" id="ARBA00022473"/>
    </source>
</evidence>
<accession>A0A553MRC5</accession>
<dbReference type="PROSITE" id="PS50027">
    <property type="entry name" value="EGF_LAM_2"/>
    <property type="match status" value="1"/>
</dbReference>
<keyword evidence="16" id="KW-0807">Transducer</keyword>
<evidence type="ECO:0008006" key="31">
    <source>
        <dbReference type="Google" id="ProtNLM"/>
    </source>
</evidence>
<evidence type="ECO:0000256" key="18">
    <source>
        <dbReference type="ARBA" id="ARBA00023292"/>
    </source>
</evidence>
<dbReference type="GO" id="GO:0007166">
    <property type="term" value="P:cell surface receptor signaling pathway"/>
    <property type="evidence" value="ECO:0007669"/>
    <property type="project" value="InterPro"/>
</dbReference>
<evidence type="ECO:0000256" key="15">
    <source>
        <dbReference type="ARBA" id="ARBA00023180"/>
    </source>
</evidence>
<dbReference type="STRING" id="623744.A0A553MRC5"/>
<feature type="domain" description="Laminin G" evidence="23">
    <location>
        <begin position="74"/>
        <end position="290"/>
    </location>
</feature>
<dbReference type="Gene3D" id="4.10.1240.10">
    <property type="entry name" value="GPCR, family 2, extracellular hormone receptor domain"/>
    <property type="match status" value="1"/>
</dbReference>
<dbReference type="InterPro" id="IPR001791">
    <property type="entry name" value="Laminin_G"/>
</dbReference>
<dbReference type="GO" id="GO:0004930">
    <property type="term" value="F:G protein-coupled receptor activity"/>
    <property type="evidence" value="ECO:0007669"/>
    <property type="project" value="UniProtKB-KW"/>
</dbReference>
<dbReference type="SMART" id="SM00282">
    <property type="entry name" value="LamG"/>
    <property type="match status" value="1"/>
</dbReference>
<dbReference type="Pfam" id="PF00008">
    <property type="entry name" value="EGF"/>
    <property type="match status" value="1"/>
</dbReference>
<keyword evidence="13 19" id="KW-1015">Disulfide bond</keyword>
<dbReference type="PROSITE" id="PS50221">
    <property type="entry name" value="GAIN_B"/>
    <property type="match status" value="1"/>
</dbReference>
<proteinExistence type="inferred from homology"/>
<dbReference type="InterPro" id="IPR032471">
    <property type="entry name" value="AGRL2-4_GAIN_subdom_A"/>
</dbReference>
<dbReference type="PROSITE" id="PS01248">
    <property type="entry name" value="EGF_LAM_1"/>
    <property type="match status" value="1"/>
</dbReference>
<dbReference type="Gene3D" id="2.60.120.200">
    <property type="match status" value="1"/>
</dbReference>
<evidence type="ECO:0000259" key="23">
    <source>
        <dbReference type="PROSITE" id="PS50025"/>
    </source>
</evidence>
<sequence length="1124" mass="124414">MLFCYELQRWNPHEVEFRLVVSVIDVSFPGCSAKRNFCSNNPCLNGASCVNLWGSIRCDCAIGFGGQRCERAMPNPMRFQGDGLLLWTDLAVAETVPWQLELMFRTRQPTATLIHMSSGQQHNLTVQRSERPAAAGVREYEPSDLPGALGNPGKIPVSTAPCARLTRMNCPCSCVSQLRGGFLMTSLQRGEDSALSRIDDVTVSDGQWHHILLELQDSESGGVRAVVSLDYRLYTVSVCATMELELQLAAVRLRTLSVGRGFSGCMQGLRVGELFPSMPQARVLNVAPGCSFPKVCGSKACPEHSDCTEREDTRVCSCHLGYYGNNCTDACSLNPCDHQSICSRTPDSAHGYTCSCHGNYFGQYCEKKVERPCPRGWWGGDSCGPCHCETAKGFDADCNKTSGACRCKDNHYRPPTSEACLLCACYAVGSFSRACDRESGQCQCKPGVIGRRCDRCDNPFAEVSPGGCEVIYDSCPQAIEAGIWWPRTKFGLPAAVSCPKGSTGTAVRHCDEHKGWLAPDLFDCSSVSFTKLKSLSEHIARNASLIDSANVPQTLALLFNATRNTEHFYGSDVKAAYHLIRWILRHESEQQGFNLSATQDVLFNEHLTQVASAILRRENQKHWQQIQQTESGSAALLQQLEEYTQTLARNLRQTYLNPFTIVTPNIGQATLQPIRASRWTRSRFHLCLFSVLAVLSVERLSKVNFKGGTLPRSLSLRGARPLPLDLSTSVSLPNSLFDPAPEGKGQRSQGQLHTEPERNQTANQKRRRRHPEREEEEDAIASVLIFRSLAPLLPERFDRDKRSLRVPKRPVINTPVVSIMVHDREEQLQHTLQQPITVQFRLLATEERSKPICVFWNHSLGPGGPGGWSARGCEVVFRNQTHISCHCYHLTSFAVLMDISRRENGEVLPVKLVTWSSVAVALFFLFLTVLVLACLRYASSNRASIAKNIAATLFIAHLVFILGVNQTENPFVCTLIAILLLFSWLCVFSWLSMEALHSYRMLSERRDVNSGPMRFYGLMGWGVPALITGLSVGLDPQGFGNPDFCWISLHDMLVWSFAGPLALVLTVSGDSLSIYEHVPVLHGSASTVFFQREEREPSGGGALRLCAAAPRNDHLSPGADLGQQ</sequence>
<dbReference type="InterPro" id="IPR000742">
    <property type="entry name" value="EGF"/>
</dbReference>
<dbReference type="InterPro" id="IPR000832">
    <property type="entry name" value="GPCR_2_secretin-like"/>
</dbReference>
<dbReference type="InterPro" id="IPR057244">
    <property type="entry name" value="GAIN_B"/>
</dbReference>
<evidence type="ECO:0000256" key="21">
    <source>
        <dbReference type="SAM" id="MobiDB-lite"/>
    </source>
</evidence>
<feature type="transmembrane region" description="Helical" evidence="22">
    <location>
        <begin position="969"/>
        <end position="992"/>
    </location>
</feature>
<dbReference type="SUPFAM" id="SSF49899">
    <property type="entry name" value="Concanavalin A-like lectins/glucanases"/>
    <property type="match status" value="2"/>
</dbReference>
<evidence type="ECO:0000256" key="13">
    <source>
        <dbReference type="ARBA" id="ARBA00023157"/>
    </source>
</evidence>
<protein>
    <recommendedName>
        <fullName evidence="31">Cadherin EGF LAG seven-pass G-type receptor 1</fullName>
    </recommendedName>
</protein>
<feature type="disulfide bond" evidence="19">
    <location>
        <begin position="60"/>
        <end position="69"/>
    </location>
</feature>
<dbReference type="InterPro" id="IPR002049">
    <property type="entry name" value="LE_dom"/>
</dbReference>
<evidence type="ECO:0000256" key="17">
    <source>
        <dbReference type="ARBA" id="ARBA00023278"/>
    </source>
</evidence>
<reference evidence="29 30" key="1">
    <citation type="journal article" date="2019" name="Sci. Data">
        <title>Hybrid genome assembly and annotation of Danionella translucida.</title>
        <authorList>
            <person name="Kadobianskyi M."/>
            <person name="Schulze L."/>
            <person name="Schuelke M."/>
            <person name="Judkewitz B."/>
        </authorList>
    </citation>
    <scope>NUCLEOTIDE SEQUENCE [LARGE SCALE GENOMIC DNA]</scope>
    <source>
        <strain evidence="29 30">Bolton</strain>
    </source>
</reference>
<keyword evidence="18 20" id="KW-0424">Laminin EGF-like domain</keyword>
<dbReference type="FunFam" id="2.10.25.10:FF:000066">
    <property type="entry name" value="FAT atypical cadherin 4"/>
    <property type="match status" value="1"/>
</dbReference>
<dbReference type="PROSITE" id="PS01186">
    <property type="entry name" value="EGF_2"/>
    <property type="match status" value="1"/>
</dbReference>
<dbReference type="CDD" id="cd00055">
    <property type="entry name" value="EGF_Lam"/>
    <property type="match status" value="1"/>
</dbReference>
<keyword evidence="8" id="KW-0732">Signal</keyword>
<evidence type="ECO:0000256" key="9">
    <source>
        <dbReference type="ARBA" id="ARBA00022737"/>
    </source>
</evidence>
<evidence type="ECO:0000256" key="22">
    <source>
        <dbReference type="SAM" id="Phobius"/>
    </source>
</evidence>
<evidence type="ECO:0000256" key="19">
    <source>
        <dbReference type="PROSITE-ProRule" id="PRU00076"/>
    </source>
</evidence>
<evidence type="ECO:0000256" key="2">
    <source>
        <dbReference type="ARBA" id="ARBA00004651"/>
    </source>
</evidence>
<dbReference type="Pfam" id="PF02793">
    <property type="entry name" value="HRM"/>
    <property type="match status" value="1"/>
</dbReference>
<dbReference type="InterPro" id="IPR017981">
    <property type="entry name" value="GPCR_2-like_7TM"/>
</dbReference>
<evidence type="ECO:0000256" key="5">
    <source>
        <dbReference type="ARBA" id="ARBA00022475"/>
    </source>
</evidence>
<keyword evidence="9" id="KW-0677">Repeat</keyword>
<dbReference type="PROSITE" id="PS00022">
    <property type="entry name" value="EGF_1"/>
    <property type="match status" value="2"/>
</dbReference>
<feature type="transmembrane region" description="Helical" evidence="22">
    <location>
        <begin position="1046"/>
        <end position="1067"/>
    </location>
</feature>
<feature type="domain" description="EGF-like" evidence="24">
    <location>
        <begin position="34"/>
        <end position="70"/>
    </location>
</feature>
<keyword evidence="30" id="KW-1185">Reference proteome</keyword>
<comment type="caution">
    <text evidence="19">Lacks conserved residue(s) required for the propagation of feature annotation.</text>
</comment>
<dbReference type="Pfam" id="PF00002">
    <property type="entry name" value="7tm_2"/>
    <property type="match status" value="1"/>
</dbReference>
<dbReference type="Pfam" id="PF02210">
    <property type="entry name" value="Laminin_G_2"/>
    <property type="match status" value="1"/>
</dbReference>
<feature type="transmembrane region" description="Helical" evidence="22">
    <location>
        <begin position="945"/>
        <end position="963"/>
    </location>
</feature>
<keyword evidence="7 22" id="KW-0812">Transmembrane</keyword>
<dbReference type="SMART" id="SM00008">
    <property type="entry name" value="HormR"/>
    <property type="match status" value="1"/>
</dbReference>
<dbReference type="Pfam" id="PF01825">
    <property type="entry name" value="GPS"/>
    <property type="match status" value="1"/>
</dbReference>
<evidence type="ECO:0000256" key="7">
    <source>
        <dbReference type="ARBA" id="ARBA00022692"/>
    </source>
</evidence>
<evidence type="ECO:0000256" key="1">
    <source>
        <dbReference type="ARBA" id="ARBA00002066"/>
    </source>
</evidence>
<gene>
    <name evidence="29" type="ORF">DNTS_010295</name>
</gene>
<evidence type="ECO:0000256" key="6">
    <source>
        <dbReference type="ARBA" id="ARBA00022536"/>
    </source>
</evidence>
<keyword evidence="12 22" id="KW-0472">Membrane</keyword>
<dbReference type="GO" id="GO:0005509">
    <property type="term" value="F:calcium ion binding"/>
    <property type="evidence" value="ECO:0007669"/>
    <property type="project" value="InterPro"/>
</dbReference>
<dbReference type="Gene3D" id="2.60.220.50">
    <property type="match status" value="1"/>
</dbReference>
<dbReference type="Pfam" id="PF00053">
    <property type="entry name" value="EGF_laminin"/>
    <property type="match status" value="1"/>
</dbReference>
<dbReference type="PRINTS" id="PR00011">
    <property type="entry name" value="EGFLAMININ"/>
</dbReference>
<comment type="caution">
    <text evidence="29">The sequence shown here is derived from an EMBL/GenBank/DDBJ whole genome shotgun (WGS) entry which is preliminary data.</text>
</comment>
<keyword evidence="5" id="KW-1003">Cell membrane</keyword>
<dbReference type="GO" id="GO:0005886">
    <property type="term" value="C:plasma membrane"/>
    <property type="evidence" value="ECO:0007669"/>
    <property type="project" value="UniProtKB-SubCell"/>
</dbReference>
<comment type="similarity">
    <text evidence="3">Belongs to the G-protein coupled receptor 2 family. LN-TM7 subfamily.</text>
</comment>
<evidence type="ECO:0000259" key="28">
    <source>
        <dbReference type="PROSITE" id="PS50261"/>
    </source>
</evidence>
<dbReference type="PROSITE" id="PS50026">
    <property type="entry name" value="EGF_3"/>
    <property type="match status" value="2"/>
</dbReference>
<dbReference type="SMART" id="SM00180">
    <property type="entry name" value="EGF_Lam"/>
    <property type="match status" value="1"/>
</dbReference>
<evidence type="ECO:0000259" key="26">
    <source>
        <dbReference type="PROSITE" id="PS50221"/>
    </source>
</evidence>
<keyword evidence="4" id="KW-0217">Developmental protein</keyword>
<name>A0A553MRC5_9TELE</name>
<evidence type="ECO:0000256" key="11">
    <source>
        <dbReference type="ARBA" id="ARBA00023040"/>
    </source>
</evidence>
<dbReference type="FunFam" id="4.10.1240.10:FF:000003">
    <property type="entry name" value="Putative cadherin EGF LAG seven-pass G-type receptor 2"/>
    <property type="match status" value="1"/>
</dbReference>
<evidence type="ECO:0000313" key="29">
    <source>
        <dbReference type="EMBL" id="TRY55728.1"/>
    </source>
</evidence>
<evidence type="ECO:0000259" key="24">
    <source>
        <dbReference type="PROSITE" id="PS50026"/>
    </source>
</evidence>
<feature type="disulfide bond" evidence="20">
    <location>
        <begin position="423"/>
        <end position="435"/>
    </location>
</feature>
<dbReference type="Proteomes" id="UP000316079">
    <property type="component" value="Unassembled WGS sequence"/>
</dbReference>
<dbReference type="PANTHER" id="PTHR24026">
    <property type="entry name" value="FAT ATYPICAL CADHERIN-RELATED"/>
    <property type="match status" value="1"/>
</dbReference>
<dbReference type="EMBL" id="SRMA01027312">
    <property type="protein sequence ID" value="TRY55728.1"/>
    <property type="molecule type" value="Genomic_DNA"/>
</dbReference>
<evidence type="ECO:0000259" key="25">
    <source>
        <dbReference type="PROSITE" id="PS50027"/>
    </source>
</evidence>
<feature type="domain" description="EGF-like" evidence="24">
    <location>
        <begin position="328"/>
        <end position="366"/>
    </location>
</feature>
<feature type="transmembrane region" description="Helical" evidence="22">
    <location>
        <begin position="1013"/>
        <end position="1034"/>
    </location>
</feature>
<dbReference type="PANTHER" id="PTHR24026:SF32">
    <property type="entry name" value="CADHERIN EGF LAG SEVEN-PASS G-TYPE RECEPTOR 2"/>
    <property type="match status" value="1"/>
</dbReference>
<dbReference type="GO" id="GO:0098609">
    <property type="term" value="P:cell-cell adhesion"/>
    <property type="evidence" value="ECO:0007669"/>
    <property type="project" value="TreeGrafter"/>
</dbReference>
<evidence type="ECO:0000256" key="16">
    <source>
        <dbReference type="ARBA" id="ARBA00023224"/>
    </source>
</evidence>
<feature type="disulfide bond" evidence="19">
    <location>
        <begin position="356"/>
        <end position="365"/>
    </location>
</feature>
<evidence type="ECO:0000256" key="8">
    <source>
        <dbReference type="ARBA" id="ARBA00022729"/>
    </source>
</evidence>
<keyword evidence="14" id="KW-0675">Receptor</keyword>
<dbReference type="InterPro" id="IPR000203">
    <property type="entry name" value="GPS"/>
</dbReference>
<feature type="domain" description="G-protein coupled receptors family 2 profile 1" evidence="27">
    <location>
        <begin position="455"/>
        <end position="528"/>
    </location>
</feature>
<dbReference type="InterPro" id="IPR046338">
    <property type="entry name" value="GAIN_dom_sf"/>
</dbReference>
<keyword evidence="15" id="KW-0325">Glycoprotein</keyword>
<dbReference type="PROSITE" id="PS50025">
    <property type="entry name" value="LAM_G_DOMAIN"/>
    <property type="match status" value="1"/>
</dbReference>
<keyword evidence="10 22" id="KW-1133">Transmembrane helix</keyword>
<evidence type="ECO:0000259" key="27">
    <source>
        <dbReference type="PROSITE" id="PS50227"/>
    </source>
</evidence>
<dbReference type="Gene3D" id="2.10.25.10">
    <property type="entry name" value="Laminin"/>
    <property type="match status" value="3"/>
</dbReference>
<organism evidence="29 30">
    <name type="scientific">Danionella cerebrum</name>
    <dbReference type="NCBI Taxonomy" id="2873325"/>
    <lineage>
        <taxon>Eukaryota</taxon>
        <taxon>Metazoa</taxon>
        <taxon>Chordata</taxon>
        <taxon>Craniata</taxon>
        <taxon>Vertebrata</taxon>
        <taxon>Euteleostomi</taxon>
        <taxon>Actinopterygii</taxon>
        <taxon>Neopterygii</taxon>
        <taxon>Teleostei</taxon>
        <taxon>Ostariophysi</taxon>
        <taxon>Cypriniformes</taxon>
        <taxon>Danionidae</taxon>
        <taxon>Danioninae</taxon>
        <taxon>Danionella</taxon>
    </lineage>
</organism>
<keyword evidence="11" id="KW-0297">G-protein coupled receptor</keyword>
<dbReference type="SMART" id="SM00303">
    <property type="entry name" value="GPS"/>
    <property type="match status" value="1"/>
</dbReference>
<dbReference type="InterPro" id="IPR001881">
    <property type="entry name" value="EGF-like_Ca-bd_dom"/>
</dbReference>
<dbReference type="InterPro" id="IPR013320">
    <property type="entry name" value="ConA-like_dom_sf"/>
</dbReference>
<dbReference type="OrthoDB" id="26203at2759"/>
<evidence type="ECO:0000256" key="10">
    <source>
        <dbReference type="ARBA" id="ARBA00022989"/>
    </source>
</evidence>
<dbReference type="InterPro" id="IPR001879">
    <property type="entry name" value="GPCR_2_extracellular_dom"/>
</dbReference>
<feature type="transmembrane region" description="Helical" evidence="22">
    <location>
        <begin position="912"/>
        <end position="933"/>
    </location>
</feature>
<dbReference type="Gene3D" id="1.20.1070.10">
    <property type="entry name" value="Rhodopsin 7-helix transmembrane proteins"/>
    <property type="match status" value="1"/>
</dbReference>
<dbReference type="FunFam" id="1.25.40.610:FF:000005">
    <property type="entry name" value="cadherin EGF LAG seven-pass G-type receptor 2"/>
    <property type="match status" value="1"/>
</dbReference>
<feature type="disulfide bond" evidence="20">
    <location>
        <begin position="444"/>
        <end position="453"/>
    </location>
</feature>
<dbReference type="Gene3D" id="1.25.40.610">
    <property type="match status" value="1"/>
</dbReference>
<evidence type="ECO:0000256" key="14">
    <source>
        <dbReference type="ARBA" id="ARBA00023170"/>
    </source>
</evidence>
<feature type="domain" description="Laminin EGF-like" evidence="25">
    <location>
        <begin position="423"/>
        <end position="470"/>
    </location>
</feature>
<evidence type="ECO:0000256" key="20">
    <source>
        <dbReference type="PROSITE-ProRule" id="PRU00460"/>
    </source>
</evidence>
<dbReference type="SMART" id="SM00179">
    <property type="entry name" value="EGF_CA"/>
    <property type="match status" value="1"/>
</dbReference>
<dbReference type="FunFam" id="2.10.25.10:FF:000011">
    <property type="entry name" value="Cadherin EGF LAG seven-pass G-type receptor"/>
    <property type="match status" value="1"/>
</dbReference>
<evidence type="ECO:0000256" key="12">
    <source>
        <dbReference type="ARBA" id="ARBA00023136"/>
    </source>
</evidence>
<dbReference type="Pfam" id="PF16489">
    <property type="entry name" value="GAIN"/>
    <property type="match status" value="1"/>
</dbReference>
<dbReference type="SMART" id="SM00181">
    <property type="entry name" value="EGF"/>
    <property type="match status" value="3"/>
</dbReference>
<dbReference type="CDD" id="cd00110">
    <property type="entry name" value="LamG"/>
    <property type="match status" value="1"/>
</dbReference>
<keyword evidence="17" id="KW-0379">Hydroxylation</keyword>
<evidence type="ECO:0000256" key="3">
    <source>
        <dbReference type="ARBA" id="ARBA00010933"/>
    </source>
</evidence>
<dbReference type="PROSITE" id="PS50227">
    <property type="entry name" value="G_PROTEIN_RECEP_F2_3"/>
    <property type="match status" value="1"/>
</dbReference>
<dbReference type="FunFam" id="2.10.25.10:FF:000113">
    <property type="entry name" value="Cadherin, EGF LAG seven-pass G-type receptor 3"/>
    <property type="match status" value="1"/>
</dbReference>
<comment type="subcellular location">
    <subcellularLocation>
        <location evidence="2">Cell membrane</location>
        <topology evidence="2">Multi-pass membrane protein</topology>
    </subcellularLocation>
</comment>
<comment type="function">
    <text evidence="1">Receptor that may have an important role in cell/cell signaling during nervous system formation.</text>
</comment>
<dbReference type="InterPro" id="IPR036445">
    <property type="entry name" value="GPCR_2_extracell_dom_sf"/>
</dbReference>